<dbReference type="Proteomes" id="UP000675121">
    <property type="component" value="Unassembled WGS sequence"/>
</dbReference>
<proteinExistence type="predicted"/>
<organism evidence="1 2">
    <name type="scientific">Paraburkholderia domus</name>
    <dbReference type="NCBI Taxonomy" id="2793075"/>
    <lineage>
        <taxon>Bacteria</taxon>
        <taxon>Pseudomonadati</taxon>
        <taxon>Pseudomonadota</taxon>
        <taxon>Betaproteobacteria</taxon>
        <taxon>Burkholderiales</taxon>
        <taxon>Burkholderiaceae</taxon>
        <taxon>Paraburkholderia</taxon>
    </lineage>
</organism>
<keyword evidence="2" id="KW-1185">Reference proteome</keyword>
<evidence type="ECO:0000313" key="1">
    <source>
        <dbReference type="EMBL" id="CAE6935235.1"/>
    </source>
</evidence>
<reference evidence="1" key="1">
    <citation type="submission" date="2021-02" db="EMBL/GenBank/DDBJ databases">
        <authorList>
            <person name="Vanwijnsberghe S."/>
        </authorList>
    </citation>
    <scope>NUCLEOTIDE SEQUENCE</scope>
    <source>
        <strain evidence="1">R-70211</strain>
    </source>
</reference>
<dbReference type="AlphaFoldDB" id="A0A9N8N1K2"/>
<comment type="caution">
    <text evidence="1">The sequence shown here is derived from an EMBL/GenBank/DDBJ whole genome shotgun (WGS) entry which is preliminary data.</text>
</comment>
<accession>A0A9N8N1K2</accession>
<gene>
    <name evidence="1" type="ORF">R70211_05350</name>
</gene>
<evidence type="ECO:0000313" key="2">
    <source>
        <dbReference type="Proteomes" id="UP000675121"/>
    </source>
</evidence>
<dbReference type="EMBL" id="CAJNAS010000016">
    <property type="protein sequence ID" value="CAE6935235.1"/>
    <property type="molecule type" value="Genomic_DNA"/>
</dbReference>
<name>A0A9N8N1K2_9BURK</name>
<sequence>MIVAVAIYEENLALLQSELERLDAQWSIGVQIFADNDPGFPVSFEMT</sequence>
<protein>
    <submittedName>
        <fullName evidence="1">Uncharacterized protein</fullName>
    </submittedName>
</protein>